<reference evidence="1 2" key="1">
    <citation type="submission" date="2017-04" db="EMBL/GenBank/DDBJ databases">
        <title>Draft genome sequence of Zooshikella ganghwensis VG4 isolated from Red Sea sediments.</title>
        <authorList>
            <person name="Rehman Z."/>
            <person name="Alam I."/>
            <person name="Kamau A."/>
            <person name="Bajic V."/>
            <person name="Leiknes T."/>
        </authorList>
    </citation>
    <scope>NUCLEOTIDE SEQUENCE [LARGE SCALE GENOMIC DNA]</scope>
    <source>
        <strain evidence="1 2">VG4</strain>
    </source>
</reference>
<accession>A0A4P9VQ48</accession>
<sequence length="79" mass="9539">MIDNVRLRVRSSFGLGWGVLIVLSSMDIKILQKKRQKNVQEQNKLEKYYMREHSIGFRENPEEYNSRLIEVEMWNMSTF</sequence>
<dbReference type="RefSeq" id="WP_094788138.1">
    <property type="nucleotide sequence ID" value="NZ_NDXW01000001.1"/>
</dbReference>
<dbReference type="Proteomes" id="UP000257039">
    <property type="component" value="Unassembled WGS sequence"/>
</dbReference>
<proteinExistence type="predicted"/>
<dbReference type="EMBL" id="NDXW01000001">
    <property type="protein sequence ID" value="RDH45126.1"/>
    <property type="molecule type" value="Genomic_DNA"/>
</dbReference>
<evidence type="ECO:0000313" key="2">
    <source>
        <dbReference type="Proteomes" id="UP000257039"/>
    </source>
</evidence>
<evidence type="ECO:0000313" key="1">
    <source>
        <dbReference type="EMBL" id="RDH45126.1"/>
    </source>
</evidence>
<comment type="caution">
    <text evidence="1">The sequence shown here is derived from an EMBL/GenBank/DDBJ whole genome shotgun (WGS) entry which is preliminary data.</text>
</comment>
<organism evidence="1 2">
    <name type="scientific">Zooshikella ganghwensis</name>
    <dbReference type="NCBI Taxonomy" id="202772"/>
    <lineage>
        <taxon>Bacteria</taxon>
        <taxon>Pseudomonadati</taxon>
        <taxon>Pseudomonadota</taxon>
        <taxon>Gammaproteobacteria</taxon>
        <taxon>Oceanospirillales</taxon>
        <taxon>Zooshikellaceae</taxon>
        <taxon>Zooshikella</taxon>
    </lineage>
</organism>
<gene>
    <name evidence="1" type="ORF">B9G39_17710</name>
</gene>
<keyword evidence="2" id="KW-1185">Reference proteome</keyword>
<name>A0A4P9VQ48_9GAMM</name>
<dbReference type="AlphaFoldDB" id="A0A4P9VQ48"/>
<protein>
    <submittedName>
        <fullName evidence="1">Uncharacterized protein</fullName>
    </submittedName>
</protein>